<reference evidence="1 2" key="1">
    <citation type="submission" date="2023-08" db="EMBL/GenBank/DDBJ databases">
        <title>A Necator americanus chromosomal reference genome.</title>
        <authorList>
            <person name="Ilik V."/>
            <person name="Petrzelkova K.J."/>
            <person name="Pardy F."/>
            <person name="Fuh T."/>
            <person name="Niatou-Singa F.S."/>
            <person name="Gouil Q."/>
            <person name="Baker L."/>
            <person name="Ritchie M.E."/>
            <person name="Jex A.R."/>
            <person name="Gazzola D."/>
            <person name="Li H."/>
            <person name="Toshio Fujiwara R."/>
            <person name="Zhan B."/>
            <person name="Aroian R.V."/>
            <person name="Pafco B."/>
            <person name="Schwarz E.M."/>
        </authorList>
    </citation>
    <scope>NUCLEOTIDE SEQUENCE [LARGE SCALE GENOMIC DNA]</scope>
    <source>
        <strain evidence="1 2">Aroian</strain>
        <tissue evidence="1">Whole animal</tissue>
    </source>
</reference>
<sequence length="116" mass="13007">MRPSLSTVKNTLRFASDHVVVSFKKKSWPGGRSGTAKAPANELAFVTPFYRTVCRLSVRRKTMRETYETDGDQVLRIGSVVFVTLHQLLLVIFIRNISMPLSDSIEDFTSVTSEAP</sequence>
<comment type="caution">
    <text evidence="1">The sequence shown here is derived from an EMBL/GenBank/DDBJ whole genome shotgun (WGS) entry which is preliminary data.</text>
</comment>
<dbReference type="EMBL" id="JAVFWL010000003">
    <property type="protein sequence ID" value="KAK6746439.1"/>
    <property type="molecule type" value="Genomic_DNA"/>
</dbReference>
<dbReference type="Proteomes" id="UP001303046">
    <property type="component" value="Unassembled WGS sequence"/>
</dbReference>
<gene>
    <name evidence="1" type="primary">Necator_chrIII.g13269</name>
    <name evidence="1" type="ORF">RB195_012502</name>
</gene>
<evidence type="ECO:0000313" key="2">
    <source>
        <dbReference type="Proteomes" id="UP001303046"/>
    </source>
</evidence>
<protein>
    <submittedName>
        <fullName evidence="1">Uncharacterized protein</fullName>
    </submittedName>
</protein>
<accession>A0ABR1D7J1</accession>
<proteinExistence type="predicted"/>
<evidence type="ECO:0000313" key="1">
    <source>
        <dbReference type="EMBL" id="KAK6746439.1"/>
    </source>
</evidence>
<keyword evidence="2" id="KW-1185">Reference proteome</keyword>
<name>A0ABR1D7J1_NECAM</name>
<organism evidence="1 2">
    <name type="scientific">Necator americanus</name>
    <name type="common">Human hookworm</name>
    <dbReference type="NCBI Taxonomy" id="51031"/>
    <lineage>
        <taxon>Eukaryota</taxon>
        <taxon>Metazoa</taxon>
        <taxon>Ecdysozoa</taxon>
        <taxon>Nematoda</taxon>
        <taxon>Chromadorea</taxon>
        <taxon>Rhabditida</taxon>
        <taxon>Rhabditina</taxon>
        <taxon>Rhabditomorpha</taxon>
        <taxon>Strongyloidea</taxon>
        <taxon>Ancylostomatidae</taxon>
        <taxon>Bunostominae</taxon>
        <taxon>Necator</taxon>
    </lineage>
</organism>